<evidence type="ECO:0000313" key="1">
    <source>
        <dbReference type="EMBL" id="PNT63459.1"/>
    </source>
</evidence>
<dbReference type="Gene3D" id="1.25.40.10">
    <property type="entry name" value="Tetratricopeptide repeat domain"/>
    <property type="match status" value="1"/>
</dbReference>
<accession>A0A2K2CN59</accession>
<dbReference type="PANTHER" id="PTHR34465:SF6">
    <property type="entry name" value="OS11G0599000 PROTEIN"/>
    <property type="match status" value="1"/>
</dbReference>
<reference evidence="2" key="3">
    <citation type="submission" date="2018-08" db="UniProtKB">
        <authorList>
            <consortium name="EnsemblPlants"/>
        </authorList>
    </citation>
    <scope>IDENTIFICATION</scope>
    <source>
        <strain evidence="2">cv. Bd21</strain>
    </source>
</reference>
<reference evidence="1 2" key="1">
    <citation type="journal article" date="2010" name="Nature">
        <title>Genome sequencing and analysis of the model grass Brachypodium distachyon.</title>
        <authorList>
            <consortium name="International Brachypodium Initiative"/>
        </authorList>
    </citation>
    <scope>NUCLEOTIDE SEQUENCE [LARGE SCALE GENOMIC DNA]</scope>
    <source>
        <strain evidence="1 2">Bd21</strain>
    </source>
</reference>
<dbReference type="SUPFAM" id="SSF48452">
    <property type="entry name" value="TPR-like"/>
    <property type="match status" value="1"/>
</dbReference>
<organism evidence="1">
    <name type="scientific">Brachypodium distachyon</name>
    <name type="common">Purple false brome</name>
    <name type="synonym">Trachynia distachya</name>
    <dbReference type="NCBI Taxonomy" id="15368"/>
    <lineage>
        <taxon>Eukaryota</taxon>
        <taxon>Viridiplantae</taxon>
        <taxon>Streptophyta</taxon>
        <taxon>Embryophyta</taxon>
        <taxon>Tracheophyta</taxon>
        <taxon>Spermatophyta</taxon>
        <taxon>Magnoliopsida</taxon>
        <taxon>Liliopsida</taxon>
        <taxon>Poales</taxon>
        <taxon>Poaceae</taxon>
        <taxon>BOP clade</taxon>
        <taxon>Pooideae</taxon>
        <taxon>Stipodae</taxon>
        <taxon>Brachypodieae</taxon>
        <taxon>Brachypodium</taxon>
    </lineage>
</organism>
<protein>
    <submittedName>
        <fullName evidence="1 2">Uncharacterized protein</fullName>
    </submittedName>
</protein>
<sequence length="410" mass="45030">MASELTSASAPMSVAEIRKAAVHVIRTYNNGKTYDAPEIAAALALQNPNSAVANNAAGTIYFNMGVEAMNSAGEQSEIKHVVSTYYNPAVLHYSAAARLAPSCIATAICHADALAACEKVEEAYVEYCRARSIAEPAHPAENNVVYETTRSGVDPMSQQLQKLQKAIRDYEVFITELLHAHITMQFAIALPEEIRGNDDRFERRALHVIAQAATKFRSSLEIALFKARLLYQLNEIEAARAECIRALGITKPDDPAEQQVLLRSSPPQNRSTIASLKQELATLLEHMSPAAIEGDSEPQASDLALSDHMIETSEEFATPRVKLPHSLSYGHRVLHKPDRILEIEKHIPPRQPPPPAPPIHFVAGQVVPQEIVNIFVLHCQARLTCGENMTVCHLCSFDGVADRKVKVLSR</sequence>
<dbReference type="InParanoid" id="A0A2K2CN59"/>
<evidence type="ECO:0000313" key="2">
    <source>
        <dbReference type="EnsemblPlants" id="PNT63459"/>
    </source>
</evidence>
<name>A0A2K2CN59_BRADI</name>
<proteinExistence type="predicted"/>
<dbReference type="Proteomes" id="UP000008810">
    <property type="component" value="Chromosome 4"/>
</dbReference>
<gene>
    <name evidence="1" type="ORF">BRADI_4g16222v3</name>
</gene>
<dbReference type="AlphaFoldDB" id="A0A2K2CN59"/>
<keyword evidence="3" id="KW-1185">Reference proteome</keyword>
<evidence type="ECO:0000313" key="3">
    <source>
        <dbReference type="Proteomes" id="UP000008810"/>
    </source>
</evidence>
<dbReference type="InterPro" id="IPR011990">
    <property type="entry name" value="TPR-like_helical_dom_sf"/>
</dbReference>
<reference evidence="1" key="2">
    <citation type="submission" date="2017-06" db="EMBL/GenBank/DDBJ databases">
        <title>WGS assembly of Brachypodium distachyon.</title>
        <authorList>
            <consortium name="The International Brachypodium Initiative"/>
            <person name="Lucas S."/>
            <person name="Harmon-Smith M."/>
            <person name="Lail K."/>
            <person name="Tice H."/>
            <person name="Grimwood J."/>
            <person name="Bruce D."/>
            <person name="Barry K."/>
            <person name="Shu S."/>
            <person name="Lindquist E."/>
            <person name="Wang M."/>
            <person name="Pitluck S."/>
            <person name="Vogel J.P."/>
            <person name="Garvin D.F."/>
            <person name="Mockler T.C."/>
            <person name="Schmutz J."/>
            <person name="Rokhsar D."/>
            <person name="Bevan M.W."/>
        </authorList>
    </citation>
    <scope>NUCLEOTIDE SEQUENCE</scope>
    <source>
        <strain evidence="1">Bd21</strain>
    </source>
</reference>
<dbReference type="Gramene" id="PNT63459">
    <property type="protein sequence ID" value="PNT63459"/>
    <property type="gene ID" value="BRADI_4g16222v3"/>
</dbReference>
<dbReference type="PANTHER" id="PTHR34465">
    <property type="entry name" value="CARBOXYL-TERMINAL HYDROLASE-LIKE PROTEIN, PUTATIVE (DUF627 AND DUF629)-RELATED"/>
    <property type="match status" value="1"/>
</dbReference>
<dbReference type="EnsemblPlants" id="PNT63459">
    <property type="protein sequence ID" value="PNT63459"/>
    <property type="gene ID" value="BRADI_4g16222v3"/>
</dbReference>
<dbReference type="EMBL" id="CM000883">
    <property type="protein sequence ID" value="PNT63459.1"/>
    <property type="molecule type" value="Genomic_DNA"/>
</dbReference>